<reference evidence="2" key="1">
    <citation type="submission" date="2019-04" db="EMBL/GenBank/DDBJ databases">
        <title>Draft genome sequences of Streptomyces avermitilis MC3.</title>
        <authorList>
            <person name="Komaki H."/>
            <person name="Tamura T."/>
            <person name="Hosoyama A."/>
        </authorList>
    </citation>
    <scope>NUCLEOTIDE SEQUENCE</scope>
    <source>
        <strain evidence="2">MC3</strain>
        <plasmid evidence="2">pMC3</plasmid>
    </source>
</reference>
<evidence type="ECO:0000313" key="2">
    <source>
        <dbReference type="EMBL" id="BBJ56337.1"/>
    </source>
</evidence>
<dbReference type="AlphaFoldDB" id="A0A499W9T8"/>
<feature type="region of interest" description="Disordered" evidence="1">
    <location>
        <begin position="1"/>
        <end position="48"/>
    </location>
</feature>
<accession>A0A499W9T8</accession>
<organism evidence="2">
    <name type="scientific">Streptomyces avermitilis</name>
    <dbReference type="NCBI Taxonomy" id="33903"/>
    <lineage>
        <taxon>Bacteria</taxon>
        <taxon>Bacillati</taxon>
        <taxon>Actinomycetota</taxon>
        <taxon>Actinomycetes</taxon>
        <taxon>Kitasatosporales</taxon>
        <taxon>Streptomycetaceae</taxon>
        <taxon>Streptomyces</taxon>
    </lineage>
</organism>
<keyword evidence="2" id="KW-0614">Plasmid</keyword>
<geneLocation type="plasmid" evidence="2">
    <name>pMC3</name>
</geneLocation>
<sequence>MTVTDGTRASTPDHSGAGSAQYGVPQSGSSRFSLQSGRPPRQWKQDTLVSPSIRKGLLRAENNGSEHLALAWPLLEASESRNSPSGQQDGNPRH</sequence>
<evidence type="ECO:0000256" key="1">
    <source>
        <dbReference type="SAM" id="MobiDB-lite"/>
    </source>
</evidence>
<dbReference type="EMBL" id="AP019622">
    <property type="protein sequence ID" value="BBJ56337.1"/>
    <property type="molecule type" value="Genomic_DNA"/>
</dbReference>
<gene>
    <name evidence="2" type="ORF">SAVMC3_89660</name>
</gene>
<feature type="compositionally biased region" description="Polar residues" evidence="1">
    <location>
        <begin position="1"/>
        <end position="13"/>
    </location>
</feature>
<name>A0A499W9T8_STRAX</name>
<proteinExistence type="predicted"/>
<feature type="region of interest" description="Disordered" evidence="1">
    <location>
        <begin position="73"/>
        <end position="94"/>
    </location>
</feature>
<feature type="compositionally biased region" description="Polar residues" evidence="1">
    <location>
        <begin position="80"/>
        <end position="94"/>
    </location>
</feature>
<protein>
    <submittedName>
        <fullName evidence="2">Uncharacterized protein</fullName>
    </submittedName>
</protein>
<feature type="compositionally biased region" description="Polar residues" evidence="1">
    <location>
        <begin position="24"/>
        <end position="36"/>
    </location>
</feature>